<dbReference type="Pfam" id="PF04679">
    <property type="entry name" value="DNA_ligase_A_C"/>
    <property type="match status" value="1"/>
</dbReference>
<dbReference type="InterPro" id="IPR050191">
    <property type="entry name" value="ATP-dep_DNA_ligase"/>
</dbReference>
<proteinExistence type="inferred from homology"/>
<dbReference type="EMBL" id="LFDV01000002">
    <property type="protein sequence ID" value="KTB48760.1"/>
    <property type="molecule type" value="Genomic_DNA"/>
</dbReference>
<dbReference type="PATRIC" id="fig|1217799.6.peg.1656"/>
<keyword evidence="7" id="KW-1185">Reference proteome</keyword>
<dbReference type="GO" id="GO:0006310">
    <property type="term" value="P:DNA recombination"/>
    <property type="evidence" value="ECO:0007669"/>
    <property type="project" value="InterPro"/>
</dbReference>
<feature type="domain" description="ATP-dependent DNA ligase family profile" evidence="5">
    <location>
        <begin position="110"/>
        <end position="224"/>
    </location>
</feature>
<dbReference type="Gene3D" id="3.30.1490.70">
    <property type="match status" value="1"/>
</dbReference>
<dbReference type="PANTHER" id="PTHR45674:SF4">
    <property type="entry name" value="DNA LIGASE 1"/>
    <property type="match status" value="1"/>
</dbReference>
<dbReference type="OrthoDB" id="9802472at2"/>
<keyword evidence="3 6" id="KW-0436">Ligase</keyword>
<dbReference type="NCBIfam" id="TIGR02779">
    <property type="entry name" value="NHEJ_ligase_lig"/>
    <property type="match status" value="1"/>
</dbReference>
<dbReference type="CDD" id="cd07971">
    <property type="entry name" value="OBF_DNA_ligase_LigD"/>
    <property type="match status" value="1"/>
</dbReference>
<comment type="catalytic activity">
    <reaction evidence="4">
        <text>ATP + (deoxyribonucleotide)n-3'-hydroxyl + 5'-phospho-(deoxyribonucleotide)m = (deoxyribonucleotide)n+m + AMP + diphosphate.</text>
        <dbReference type="EC" id="6.5.1.1"/>
    </reaction>
</comment>
<organism evidence="6 7">
    <name type="scientific">Dehalogenimonas alkenigignens</name>
    <dbReference type="NCBI Taxonomy" id="1217799"/>
    <lineage>
        <taxon>Bacteria</taxon>
        <taxon>Bacillati</taxon>
        <taxon>Chloroflexota</taxon>
        <taxon>Dehalococcoidia</taxon>
        <taxon>Dehalococcoidales</taxon>
        <taxon>Dehalococcoidaceae</taxon>
        <taxon>Dehalogenimonas</taxon>
    </lineage>
</organism>
<evidence type="ECO:0000256" key="4">
    <source>
        <dbReference type="ARBA" id="ARBA00034003"/>
    </source>
</evidence>
<dbReference type="EC" id="6.5.1.1" evidence="2"/>
<dbReference type="SUPFAM" id="SSF50249">
    <property type="entry name" value="Nucleic acid-binding proteins"/>
    <property type="match status" value="1"/>
</dbReference>
<protein>
    <recommendedName>
        <fullName evidence="2">DNA ligase (ATP)</fullName>
        <ecNumber evidence="2">6.5.1.1</ecNumber>
    </recommendedName>
</protein>
<evidence type="ECO:0000256" key="3">
    <source>
        <dbReference type="ARBA" id="ARBA00022598"/>
    </source>
</evidence>
<name>A0A0W0GJP9_9CHLR</name>
<accession>A0A0W0GJP9</accession>
<dbReference type="GO" id="GO:0006281">
    <property type="term" value="P:DNA repair"/>
    <property type="evidence" value="ECO:0007669"/>
    <property type="project" value="InterPro"/>
</dbReference>
<comment type="similarity">
    <text evidence="1">Belongs to the ATP-dependent DNA ligase family.</text>
</comment>
<evidence type="ECO:0000259" key="5">
    <source>
        <dbReference type="PROSITE" id="PS50160"/>
    </source>
</evidence>
<dbReference type="PROSITE" id="PS50160">
    <property type="entry name" value="DNA_LIGASE_A3"/>
    <property type="match status" value="1"/>
</dbReference>
<dbReference type="CDD" id="cd07906">
    <property type="entry name" value="Adenylation_DNA_ligase_LigD_LigC"/>
    <property type="match status" value="1"/>
</dbReference>
<dbReference type="Pfam" id="PF01068">
    <property type="entry name" value="DNA_ligase_A_M"/>
    <property type="match status" value="1"/>
</dbReference>
<dbReference type="Proteomes" id="UP000053947">
    <property type="component" value="Unassembled WGS sequence"/>
</dbReference>
<dbReference type="InterPro" id="IPR012340">
    <property type="entry name" value="NA-bd_OB-fold"/>
</dbReference>
<dbReference type="InterPro" id="IPR012309">
    <property type="entry name" value="DNA_ligase_ATP-dep_C"/>
</dbReference>
<comment type="caution">
    <text evidence="6">The sequence shown here is derived from an EMBL/GenBank/DDBJ whole genome shotgun (WGS) entry which is preliminary data.</text>
</comment>
<sequence>MPEKVAPMLATLTGGPFTDPEWYFEPKLDGYRIIALVKRGRAKLQSRNFQDYTDNFPGIATEMGTQPVAEAVFDGELVALDERGKPCFQCLQQHVKQGSGGQESPYAFIYYVFDLIHLNGYNLTGAVQTDRVKILDDVLRAGKSVKRVSRLEGDGDEIFAAAVEAGMEGVIGKRRDAKYYPGKRSADWLKIKATQADEFIIAGYTAGQGSRAGAFGSLVLGQYGEGGRFNYVSNVGTGFNEALLQEMIKSMRQLVVEKSPFDHKLPLESAITWLKPVLVAEVKFAERTRDGGLRAPVFLRLREDKPARDVRSQRYAKPPGKPRK</sequence>
<dbReference type="Gene3D" id="3.30.470.30">
    <property type="entry name" value="DNA ligase/mRNA capping enzyme"/>
    <property type="match status" value="1"/>
</dbReference>
<dbReference type="STRING" id="1217799.DEALK_16070"/>
<dbReference type="Gene3D" id="2.40.50.140">
    <property type="entry name" value="Nucleic acid-binding proteins"/>
    <property type="match status" value="1"/>
</dbReference>
<gene>
    <name evidence="6" type="ORF">DEALK_16070</name>
</gene>
<dbReference type="GO" id="GO:0003910">
    <property type="term" value="F:DNA ligase (ATP) activity"/>
    <property type="evidence" value="ECO:0007669"/>
    <property type="project" value="UniProtKB-EC"/>
</dbReference>
<dbReference type="GO" id="GO:0005524">
    <property type="term" value="F:ATP binding"/>
    <property type="evidence" value="ECO:0007669"/>
    <property type="project" value="InterPro"/>
</dbReference>
<dbReference type="PANTHER" id="PTHR45674">
    <property type="entry name" value="DNA LIGASE 1/3 FAMILY MEMBER"/>
    <property type="match status" value="1"/>
</dbReference>
<dbReference type="SUPFAM" id="SSF56091">
    <property type="entry name" value="DNA ligase/mRNA capping enzyme, catalytic domain"/>
    <property type="match status" value="1"/>
</dbReference>
<dbReference type="RefSeq" id="WP_058439697.1">
    <property type="nucleotide sequence ID" value="NZ_KQ758903.1"/>
</dbReference>
<evidence type="ECO:0000313" key="6">
    <source>
        <dbReference type="EMBL" id="KTB48760.1"/>
    </source>
</evidence>
<evidence type="ECO:0000256" key="1">
    <source>
        <dbReference type="ARBA" id="ARBA00007572"/>
    </source>
</evidence>
<dbReference type="AlphaFoldDB" id="A0A0W0GJP9"/>
<dbReference type="InterPro" id="IPR014146">
    <property type="entry name" value="LigD_ligase_dom"/>
</dbReference>
<evidence type="ECO:0000256" key="2">
    <source>
        <dbReference type="ARBA" id="ARBA00012727"/>
    </source>
</evidence>
<reference evidence="6 7" key="1">
    <citation type="submission" date="2015-06" db="EMBL/GenBank/DDBJ databases">
        <title>Genome sequence of the organohalide-respiring Dehalogenimonas alkenigignens type strain (IP3-3T).</title>
        <authorList>
            <person name="Key T.A."/>
            <person name="Richmond D.P."/>
            <person name="Bowman K.S."/>
            <person name="Cho Y.-J."/>
            <person name="Chun J."/>
            <person name="da Costa M.S."/>
            <person name="Rainey F.A."/>
            <person name="Moe W.M."/>
        </authorList>
    </citation>
    <scope>NUCLEOTIDE SEQUENCE [LARGE SCALE GENOMIC DNA]</scope>
    <source>
        <strain evidence="6 7">IP3-3</strain>
    </source>
</reference>
<evidence type="ECO:0000313" key="7">
    <source>
        <dbReference type="Proteomes" id="UP000053947"/>
    </source>
</evidence>
<dbReference type="InterPro" id="IPR012310">
    <property type="entry name" value="DNA_ligase_ATP-dep_cent"/>
</dbReference>